<organism evidence="1 2">
    <name type="scientific">Stentor coeruleus</name>
    <dbReference type="NCBI Taxonomy" id="5963"/>
    <lineage>
        <taxon>Eukaryota</taxon>
        <taxon>Sar</taxon>
        <taxon>Alveolata</taxon>
        <taxon>Ciliophora</taxon>
        <taxon>Postciliodesmatophora</taxon>
        <taxon>Heterotrichea</taxon>
        <taxon>Heterotrichida</taxon>
        <taxon>Stentoridae</taxon>
        <taxon>Stentor</taxon>
    </lineage>
</organism>
<dbReference type="Proteomes" id="UP000187209">
    <property type="component" value="Unassembled WGS sequence"/>
</dbReference>
<gene>
    <name evidence="1" type="ORF">SteCoe_37712</name>
</gene>
<evidence type="ECO:0000313" key="2">
    <source>
        <dbReference type="Proteomes" id="UP000187209"/>
    </source>
</evidence>
<accession>A0A1R2AMH0</accession>
<sequence>MNPWDYGRLGPANLQDYLDMLRLKKVQVHEDLITIQREIFQEMDRYSSLAGHVKEEQDLEKVGEFVDVEKIKEKSELLGSIGDYLEKINKSKQLFVKKANESSPGNQLYVELENQPSFFKVSGVVKDVSLLQMANQANKLHEGTKNTLVNSLSTSQSEKSAKILSEIQILTQQTSSVLQKYLKPIS</sequence>
<reference evidence="1 2" key="1">
    <citation type="submission" date="2016-11" db="EMBL/GenBank/DDBJ databases">
        <title>The macronuclear genome of Stentor coeruleus: a giant cell with tiny introns.</title>
        <authorList>
            <person name="Slabodnick M."/>
            <person name="Ruby J.G."/>
            <person name="Reiff S.B."/>
            <person name="Swart E.C."/>
            <person name="Gosai S."/>
            <person name="Prabakaran S."/>
            <person name="Witkowska E."/>
            <person name="Larue G.E."/>
            <person name="Fisher S."/>
            <person name="Freeman R.M."/>
            <person name="Gunawardena J."/>
            <person name="Chu W."/>
            <person name="Stover N.A."/>
            <person name="Gregory B.D."/>
            <person name="Nowacki M."/>
            <person name="Derisi J."/>
            <person name="Roy S.W."/>
            <person name="Marshall W.F."/>
            <person name="Sood P."/>
        </authorList>
    </citation>
    <scope>NUCLEOTIDE SEQUENCE [LARGE SCALE GENOMIC DNA]</scope>
    <source>
        <strain evidence="1">WM001</strain>
    </source>
</reference>
<dbReference type="AlphaFoldDB" id="A0A1R2AMH0"/>
<name>A0A1R2AMH0_9CILI</name>
<protein>
    <submittedName>
        <fullName evidence="1">Uncharacterized protein</fullName>
    </submittedName>
</protein>
<proteinExistence type="predicted"/>
<keyword evidence="2" id="KW-1185">Reference proteome</keyword>
<dbReference type="EMBL" id="MPUH01001971">
    <property type="protein sequence ID" value="OMJ65728.1"/>
    <property type="molecule type" value="Genomic_DNA"/>
</dbReference>
<evidence type="ECO:0000313" key="1">
    <source>
        <dbReference type="EMBL" id="OMJ65728.1"/>
    </source>
</evidence>
<comment type="caution">
    <text evidence="1">The sequence shown here is derived from an EMBL/GenBank/DDBJ whole genome shotgun (WGS) entry which is preliminary data.</text>
</comment>